<name>A0AAV7VLP7_PLEWA</name>
<comment type="caution">
    <text evidence="1">The sequence shown here is derived from an EMBL/GenBank/DDBJ whole genome shotgun (WGS) entry which is preliminary data.</text>
</comment>
<proteinExistence type="predicted"/>
<dbReference type="Proteomes" id="UP001066276">
    <property type="component" value="Chromosome 2_1"/>
</dbReference>
<protein>
    <submittedName>
        <fullName evidence="1">Uncharacterized protein</fullName>
    </submittedName>
</protein>
<dbReference type="AlphaFoldDB" id="A0AAV7VLP7"/>
<dbReference type="EMBL" id="JANPWB010000003">
    <property type="protein sequence ID" value="KAJ1201631.1"/>
    <property type="molecule type" value="Genomic_DNA"/>
</dbReference>
<evidence type="ECO:0000313" key="1">
    <source>
        <dbReference type="EMBL" id="KAJ1201631.1"/>
    </source>
</evidence>
<accession>A0AAV7VLP7</accession>
<sequence length="133" mass="15279">MAPSTPRHPEVQGDWLTRAALPGRKWQCSLGLRNMAEPSLLEAFAQGAQQFGRQQCDQAMLIEVRTSDGAHIRRVSLKFLLEFRKIRSRVFKVTLPICRHLYNYVIVTCALLFFVKNKEHTMCSIMGIGRFNQ</sequence>
<reference evidence="1" key="1">
    <citation type="journal article" date="2022" name="bioRxiv">
        <title>Sequencing and chromosome-scale assembly of the giantPleurodeles waltlgenome.</title>
        <authorList>
            <person name="Brown T."/>
            <person name="Elewa A."/>
            <person name="Iarovenko S."/>
            <person name="Subramanian E."/>
            <person name="Araus A.J."/>
            <person name="Petzold A."/>
            <person name="Susuki M."/>
            <person name="Suzuki K.-i.T."/>
            <person name="Hayashi T."/>
            <person name="Toyoda A."/>
            <person name="Oliveira C."/>
            <person name="Osipova E."/>
            <person name="Leigh N.D."/>
            <person name="Simon A."/>
            <person name="Yun M.H."/>
        </authorList>
    </citation>
    <scope>NUCLEOTIDE SEQUENCE</scope>
    <source>
        <strain evidence="1">20211129_DDA</strain>
        <tissue evidence="1">Liver</tissue>
    </source>
</reference>
<gene>
    <name evidence="1" type="ORF">NDU88_005437</name>
</gene>
<evidence type="ECO:0000313" key="2">
    <source>
        <dbReference type="Proteomes" id="UP001066276"/>
    </source>
</evidence>
<keyword evidence="2" id="KW-1185">Reference proteome</keyword>
<organism evidence="1 2">
    <name type="scientific">Pleurodeles waltl</name>
    <name type="common">Iberian ribbed newt</name>
    <dbReference type="NCBI Taxonomy" id="8319"/>
    <lineage>
        <taxon>Eukaryota</taxon>
        <taxon>Metazoa</taxon>
        <taxon>Chordata</taxon>
        <taxon>Craniata</taxon>
        <taxon>Vertebrata</taxon>
        <taxon>Euteleostomi</taxon>
        <taxon>Amphibia</taxon>
        <taxon>Batrachia</taxon>
        <taxon>Caudata</taxon>
        <taxon>Salamandroidea</taxon>
        <taxon>Salamandridae</taxon>
        <taxon>Pleurodelinae</taxon>
        <taxon>Pleurodeles</taxon>
    </lineage>
</organism>